<reference evidence="4" key="1">
    <citation type="submission" date="2013-06" db="EMBL/GenBank/DDBJ databases">
        <title>Complete Genome Sequence of Hyperthermophilic Palaeococcus pacificus DY20341T, Isolated from a Deep-Sea Hydrothermal Sediments.</title>
        <authorList>
            <person name="Zeng X."/>
            <person name="Shao Z."/>
        </authorList>
    </citation>
    <scope>NUCLEOTIDE SEQUENCE [LARGE SCALE GENOMIC DNA]</scope>
    <source>
        <strain evidence="4">DY20341</strain>
    </source>
</reference>
<dbReference type="eggNOG" id="arCOG01599">
    <property type="taxonomic scope" value="Archaea"/>
</dbReference>
<sequence>MLMYLKSSYDIRDKYLRKDMLPTIFCPGCGIGAVLQYTLRAIDELGWSKDEVVWVSGIGCSARVPGFVDFDGLHTTHGRALAFATGIKMANPDLKVIAFMGDGDAAAIGGNHFIHAIRRNLDVTVILINNFTYGMTGGQVAPTALKGLKGTTAPYGNFENPFDIANLAVAAGANYVARWSVFNYLQGINSIKKALQKKGFSLVEFLSQCPISFGRRNKMKTGAELIRWYQKITVPISKAKNMSPEELEGKIVIGEFVDRDRPSLDEEYERYKRRAKEIMGWKE</sequence>
<gene>
    <name evidence="3" type="ORF">PAP_05670</name>
</gene>
<dbReference type="PANTHER" id="PTHR48084:SF1">
    <property type="entry name" value="2-OXOGLUTARATE SYNTHASE SUBUNIT KORB"/>
    <property type="match status" value="1"/>
</dbReference>
<dbReference type="GO" id="GO:0030976">
    <property type="term" value="F:thiamine pyrophosphate binding"/>
    <property type="evidence" value="ECO:0007669"/>
    <property type="project" value="InterPro"/>
</dbReference>
<dbReference type="CDD" id="cd03375">
    <property type="entry name" value="TPP_OGFOR"/>
    <property type="match status" value="1"/>
</dbReference>
<keyword evidence="4" id="KW-1185">Reference proteome</keyword>
<evidence type="ECO:0000313" key="4">
    <source>
        <dbReference type="Proteomes" id="UP000027981"/>
    </source>
</evidence>
<dbReference type="PANTHER" id="PTHR48084">
    <property type="entry name" value="2-OXOGLUTARATE OXIDOREDUCTASE SUBUNIT KORB-RELATED"/>
    <property type="match status" value="1"/>
</dbReference>
<accession>A0A075LT99</accession>
<dbReference type="InterPro" id="IPR029061">
    <property type="entry name" value="THDP-binding"/>
</dbReference>
<dbReference type="Pfam" id="PF02775">
    <property type="entry name" value="TPP_enzyme_C"/>
    <property type="match status" value="1"/>
</dbReference>
<dbReference type="Proteomes" id="UP000027981">
    <property type="component" value="Chromosome"/>
</dbReference>
<evidence type="ECO:0000313" key="3">
    <source>
        <dbReference type="EMBL" id="AIF69534.1"/>
    </source>
</evidence>
<dbReference type="AlphaFoldDB" id="A0A075LT99"/>
<dbReference type="SUPFAM" id="SSF52518">
    <property type="entry name" value="Thiamin diphosphate-binding fold (THDP-binding)"/>
    <property type="match status" value="1"/>
</dbReference>
<dbReference type="STRING" id="1343739.PAP_05670"/>
<dbReference type="EMBL" id="CP006019">
    <property type="protein sequence ID" value="AIF69534.1"/>
    <property type="molecule type" value="Genomic_DNA"/>
</dbReference>
<dbReference type="GO" id="GO:0045333">
    <property type="term" value="P:cellular respiration"/>
    <property type="evidence" value="ECO:0007669"/>
    <property type="project" value="UniProtKB-ARBA"/>
</dbReference>
<dbReference type="InterPro" id="IPR051457">
    <property type="entry name" value="2-oxoacid:Fd_oxidoreductase"/>
</dbReference>
<dbReference type="InterPro" id="IPR011766">
    <property type="entry name" value="TPP_enzyme_TPP-bd"/>
</dbReference>
<protein>
    <submittedName>
        <fullName evidence="3">2-oxoglutarate synthase</fullName>
    </submittedName>
</protein>
<dbReference type="HOGENOM" id="CLU_048564_2_0_2"/>
<evidence type="ECO:0000259" key="2">
    <source>
        <dbReference type="Pfam" id="PF02775"/>
    </source>
</evidence>
<reference evidence="3 4" key="2">
    <citation type="journal article" date="2015" name="Genome Announc.">
        <title>Complete Genome Sequence of Hyperthermophilic Piezophilic Archaeon Palaeococcus pacificus DY20341T, Isolated from Deep-Sea Hydrothermal Sediments.</title>
        <authorList>
            <person name="Zeng X."/>
            <person name="Jebbar M."/>
            <person name="Shao Z."/>
        </authorList>
    </citation>
    <scope>NUCLEOTIDE SEQUENCE [LARGE SCALE GENOMIC DNA]</scope>
    <source>
        <strain evidence="3 4">DY20341</strain>
    </source>
</reference>
<keyword evidence="1" id="KW-0560">Oxidoreductase</keyword>
<name>A0A075LT99_9EURY</name>
<dbReference type="GO" id="GO:0016625">
    <property type="term" value="F:oxidoreductase activity, acting on the aldehyde or oxo group of donors, iron-sulfur protein as acceptor"/>
    <property type="evidence" value="ECO:0007669"/>
    <property type="project" value="UniProtKB-ARBA"/>
</dbReference>
<dbReference type="GO" id="GO:0006082">
    <property type="term" value="P:organic acid metabolic process"/>
    <property type="evidence" value="ECO:0007669"/>
    <property type="project" value="UniProtKB-ARBA"/>
</dbReference>
<dbReference type="GO" id="GO:0044272">
    <property type="term" value="P:sulfur compound biosynthetic process"/>
    <property type="evidence" value="ECO:0007669"/>
    <property type="project" value="UniProtKB-ARBA"/>
</dbReference>
<dbReference type="Gene3D" id="3.40.50.970">
    <property type="match status" value="1"/>
</dbReference>
<feature type="domain" description="Thiamine pyrophosphate enzyme TPP-binding" evidence="2">
    <location>
        <begin position="59"/>
        <end position="205"/>
    </location>
</feature>
<dbReference type="KEGG" id="ppac:PAP_05670"/>
<proteinExistence type="predicted"/>
<evidence type="ECO:0000256" key="1">
    <source>
        <dbReference type="ARBA" id="ARBA00023002"/>
    </source>
</evidence>
<organism evidence="3 4">
    <name type="scientific">Palaeococcus pacificus DY20341</name>
    <dbReference type="NCBI Taxonomy" id="1343739"/>
    <lineage>
        <taxon>Archaea</taxon>
        <taxon>Methanobacteriati</taxon>
        <taxon>Methanobacteriota</taxon>
        <taxon>Thermococci</taxon>
        <taxon>Thermococcales</taxon>
        <taxon>Thermococcaceae</taxon>
        <taxon>Palaeococcus</taxon>
    </lineage>
</organism>